<protein>
    <submittedName>
        <fullName evidence="2">Transglutaminase family protein</fullName>
    </submittedName>
</protein>
<name>A0A5C5GHX5_9RHOB</name>
<proteinExistence type="predicted"/>
<dbReference type="OrthoDB" id="5438043at2"/>
<evidence type="ECO:0000259" key="1">
    <source>
        <dbReference type="SMART" id="SM00460"/>
    </source>
</evidence>
<dbReference type="Gene3D" id="3.10.620.30">
    <property type="match status" value="1"/>
</dbReference>
<dbReference type="Proteomes" id="UP000314011">
    <property type="component" value="Unassembled WGS sequence"/>
</dbReference>
<dbReference type="SMART" id="SM00460">
    <property type="entry name" value="TGc"/>
    <property type="match status" value="1"/>
</dbReference>
<evidence type="ECO:0000313" key="3">
    <source>
        <dbReference type="Proteomes" id="UP000314011"/>
    </source>
</evidence>
<dbReference type="Pfam" id="PF01841">
    <property type="entry name" value="Transglut_core"/>
    <property type="match status" value="1"/>
</dbReference>
<sequence>MLNIEIDMEYGLGGPTDVLLFLEAANVDGQIVKSPELILPPASHTARIPGEDDIGERIWMQTNGPLQVTYRTQVEVTREDADLSGLASQPPHLMDAVTTRYLFASRFCPADEFQSFVNAEFGNLAGGARIAAMRDWIQQAVSYVPGSSGPHTTAVQTFIERQGICRDFAHLMVTLSRASGIPARMVSVYSPDVTPPDFHAVAQIWLEDGWHLVDATGMGSPSRTAIVGVGLDAAEIAFLTLYGNAVLNRQVVSVTAAG</sequence>
<dbReference type="AlphaFoldDB" id="A0A5C5GHX5"/>
<feature type="domain" description="Transglutaminase-like" evidence="1">
    <location>
        <begin position="157"/>
        <end position="217"/>
    </location>
</feature>
<dbReference type="PANTHER" id="PTHR33490">
    <property type="entry name" value="BLR5614 PROTEIN-RELATED"/>
    <property type="match status" value="1"/>
</dbReference>
<dbReference type="SUPFAM" id="SSF54001">
    <property type="entry name" value="Cysteine proteinases"/>
    <property type="match status" value="1"/>
</dbReference>
<evidence type="ECO:0000313" key="2">
    <source>
        <dbReference type="EMBL" id="TNY34372.1"/>
    </source>
</evidence>
<reference evidence="2 3" key="1">
    <citation type="submission" date="2019-06" db="EMBL/GenBank/DDBJ databases">
        <title>Genome of new Rhodobacteraceae sp. SM1903.</title>
        <authorList>
            <person name="Ren X."/>
        </authorList>
    </citation>
    <scope>NUCLEOTIDE SEQUENCE [LARGE SCALE GENOMIC DNA]</scope>
    <source>
        <strain evidence="2 3">SM1903</strain>
    </source>
</reference>
<comment type="caution">
    <text evidence="2">The sequence shown here is derived from an EMBL/GenBank/DDBJ whole genome shotgun (WGS) entry which is preliminary data.</text>
</comment>
<dbReference type="InterPro" id="IPR038765">
    <property type="entry name" value="Papain-like_cys_pep_sf"/>
</dbReference>
<organism evidence="2 3">
    <name type="scientific">Pelagovum pacificum</name>
    <dbReference type="NCBI Taxonomy" id="2588711"/>
    <lineage>
        <taxon>Bacteria</taxon>
        <taxon>Pseudomonadati</taxon>
        <taxon>Pseudomonadota</taxon>
        <taxon>Alphaproteobacteria</taxon>
        <taxon>Rhodobacterales</taxon>
        <taxon>Paracoccaceae</taxon>
        <taxon>Pelagovum</taxon>
    </lineage>
</organism>
<keyword evidence="3" id="KW-1185">Reference proteome</keyword>
<accession>A0A5C5GHX5</accession>
<dbReference type="EMBL" id="VFFF01000001">
    <property type="protein sequence ID" value="TNY34372.1"/>
    <property type="molecule type" value="Genomic_DNA"/>
</dbReference>
<dbReference type="Gene3D" id="2.60.40.2250">
    <property type="match status" value="1"/>
</dbReference>
<gene>
    <name evidence="2" type="ORF">FHY64_10490</name>
</gene>
<dbReference type="InterPro" id="IPR002931">
    <property type="entry name" value="Transglutaminase-like"/>
</dbReference>
<dbReference type="PANTHER" id="PTHR33490:SF12">
    <property type="entry name" value="BLL5557 PROTEIN"/>
    <property type="match status" value="1"/>
</dbReference>